<comment type="caution">
    <text evidence="2">The sequence shown here is derived from an EMBL/GenBank/DDBJ whole genome shotgun (WGS) entry which is preliminary data.</text>
</comment>
<reference evidence="2 3" key="1">
    <citation type="journal article" date="2019" name="Syst. Appl. Microbiol.">
        <title>New species of pathogenic Pseudomonas isolated from citrus in Tunisia: Proposal of Pseudomonas kairouanensis sp. nov. and Pseudomonas nabeulensis sp. nov.</title>
        <authorList>
            <person name="Oueslati M."/>
            <person name="Mulet M."/>
            <person name="Gomila M."/>
            <person name="Berge O."/>
            <person name="Hajlaoui M.R."/>
            <person name="Lalucat J."/>
            <person name="Sadfi-Zouaoui N."/>
            <person name="Garcia-Valdes E."/>
        </authorList>
    </citation>
    <scope>NUCLEOTIDE SEQUENCE [LARGE SCALE GENOMIC DNA]</scope>
    <source>
        <strain evidence="2 3">E10B</strain>
    </source>
</reference>
<dbReference type="InterPro" id="IPR037883">
    <property type="entry name" value="Knr4/Smi1-like_sf"/>
</dbReference>
<dbReference type="SUPFAM" id="SSF160631">
    <property type="entry name" value="SMI1/KNR4-like"/>
    <property type="match status" value="1"/>
</dbReference>
<dbReference type="Pfam" id="PF14567">
    <property type="entry name" value="SUKH_5"/>
    <property type="match status" value="1"/>
</dbReference>
<dbReference type="RefSeq" id="WP_135311184.1">
    <property type="nucleotide sequence ID" value="NZ_QUZT01000091.1"/>
</dbReference>
<dbReference type="OrthoDB" id="9152019at2"/>
<sequence length="135" mass="15318">MKKLEQLVDLHQANTRPVDTASIQNLERKLGFSLSDEYKRYLSTFGVIVFDAYETYGLGVPDDYYLNVFAAFSDLGRDQNYPENTVPLLEIGDGQYYLYDNQARKVLVWATPNGGIVRVLEDGLEAFLIQHVFAG</sequence>
<organism evidence="2 3">
    <name type="scientific">Pseudomonas nabeulensis</name>
    <dbReference type="NCBI Taxonomy" id="2293833"/>
    <lineage>
        <taxon>Bacteria</taxon>
        <taxon>Pseudomonadati</taxon>
        <taxon>Pseudomonadota</taxon>
        <taxon>Gammaproteobacteria</taxon>
        <taxon>Pseudomonadales</taxon>
        <taxon>Pseudomonadaceae</taxon>
        <taxon>Pseudomonas</taxon>
    </lineage>
</organism>
<name>A0A4Z0AH20_9PSED</name>
<dbReference type="EMBL" id="QUZT01000091">
    <property type="protein sequence ID" value="TFY85895.1"/>
    <property type="molecule type" value="Genomic_DNA"/>
</dbReference>
<dbReference type="AlphaFoldDB" id="A0A4Z0AH20"/>
<dbReference type="Proteomes" id="UP000297734">
    <property type="component" value="Unassembled WGS sequence"/>
</dbReference>
<gene>
    <name evidence="2" type="ORF">DYL61_28805</name>
</gene>
<dbReference type="InterPro" id="IPR018958">
    <property type="entry name" value="Knr4/Smi1-like_dom"/>
</dbReference>
<proteinExistence type="predicted"/>
<accession>A0A4Z0AH20</accession>
<evidence type="ECO:0000259" key="1">
    <source>
        <dbReference type="SMART" id="SM00860"/>
    </source>
</evidence>
<evidence type="ECO:0000313" key="2">
    <source>
        <dbReference type="EMBL" id="TFY85895.1"/>
    </source>
</evidence>
<protein>
    <submittedName>
        <fullName evidence="2">SMI1/KNR4 family protein</fullName>
    </submittedName>
</protein>
<keyword evidence="3" id="KW-1185">Reference proteome</keyword>
<dbReference type="SMART" id="SM00860">
    <property type="entry name" value="SMI1_KNR4"/>
    <property type="match status" value="1"/>
</dbReference>
<evidence type="ECO:0000313" key="3">
    <source>
        <dbReference type="Proteomes" id="UP000297734"/>
    </source>
</evidence>
<dbReference type="Gene3D" id="3.40.1580.10">
    <property type="entry name" value="SMI1/KNR4-like"/>
    <property type="match status" value="1"/>
</dbReference>
<feature type="domain" description="Knr4/Smi1-like" evidence="1">
    <location>
        <begin position="17"/>
        <end position="130"/>
    </location>
</feature>